<proteinExistence type="predicted"/>
<evidence type="ECO:0000313" key="2">
    <source>
        <dbReference type="Proteomes" id="UP000799755"/>
    </source>
</evidence>
<comment type="caution">
    <text evidence="1">The sequence shown here is derived from an EMBL/GenBank/DDBJ whole genome shotgun (WGS) entry which is preliminary data.</text>
</comment>
<sequence>MAVSRSQLVGSGMTSSRPTNSGTARRENSRQIVIDVSRVREDVVEKVATTEAARQTIQQDTNGMERLAGAKIKGFHGWRANNSPSVMKFSADKDNEAAFRLTTTEWLEPRIQEQA</sequence>
<evidence type="ECO:0000313" key="1">
    <source>
        <dbReference type="EMBL" id="KAF2463982.1"/>
    </source>
</evidence>
<dbReference type="EMBL" id="MU003542">
    <property type="protein sequence ID" value="KAF2463982.1"/>
    <property type="molecule type" value="Genomic_DNA"/>
</dbReference>
<name>A0ACB6QAP5_9PLEO</name>
<reference evidence="1" key="1">
    <citation type="journal article" date="2020" name="Stud. Mycol.">
        <title>101 Dothideomycetes genomes: a test case for predicting lifestyles and emergence of pathogens.</title>
        <authorList>
            <person name="Haridas S."/>
            <person name="Albert R."/>
            <person name="Binder M."/>
            <person name="Bloem J."/>
            <person name="Labutti K."/>
            <person name="Salamov A."/>
            <person name="Andreopoulos B."/>
            <person name="Baker S."/>
            <person name="Barry K."/>
            <person name="Bills G."/>
            <person name="Bluhm B."/>
            <person name="Cannon C."/>
            <person name="Castanera R."/>
            <person name="Culley D."/>
            <person name="Daum C."/>
            <person name="Ezra D."/>
            <person name="Gonzalez J."/>
            <person name="Henrissat B."/>
            <person name="Kuo A."/>
            <person name="Liang C."/>
            <person name="Lipzen A."/>
            <person name="Lutzoni F."/>
            <person name="Magnuson J."/>
            <person name="Mondo S."/>
            <person name="Nolan M."/>
            <person name="Ohm R."/>
            <person name="Pangilinan J."/>
            <person name="Park H.-J."/>
            <person name="Ramirez L."/>
            <person name="Alfaro M."/>
            <person name="Sun H."/>
            <person name="Tritt A."/>
            <person name="Yoshinaga Y."/>
            <person name="Zwiers L.-H."/>
            <person name="Turgeon B."/>
            <person name="Goodwin S."/>
            <person name="Spatafora J."/>
            <person name="Crous P."/>
            <person name="Grigoriev I."/>
        </authorList>
    </citation>
    <scope>NUCLEOTIDE SEQUENCE</scope>
    <source>
        <strain evidence="1">ATCC 200398</strain>
    </source>
</reference>
<protein>
    <submittedName>
        <fullName evidence="1">Uncharacterized protein</fullName>
    </submittedName>
</protein>
<gene>
    <name evidence="1" type="ORF">BDR25DRAFT_307458</name>
</gene>
<organism evidence="1 2">
    <name type="scientific">Lindgomyces ingoldianus</name>
    <dbReference type="NCBI Taxonomy" id="673940"/>
    <lineage>
        <taxon>Eukaryota</taxon>
        <taxon>Fungi</taxon>
        <taxon>Dikarya</taxon>
        <taxon>Ascomycota</taxon>
        <taxon>Pezizomycotina</taxon>
        <taxon>Dothideomycetes</taxon>
        <taxon>Pleosporomycetidae</taxon>
        <taxon>Pleosporales</taxon>
        <taxon>Lindgomycetaceae</taxon>
        <taxon>Lindgomyces</taxon>
    </lineage>
</organism>
<dbReference type="Proteomes" id="UP000799755">
    <property type="component" value="Unassembled WGS sequence"/>
</dbReference>
<accession>A0ACB6QAP5</accession>
<keyword evidence="2" id="KW-1185">Reference proteome</keyword>